<dbReference type="PROSITE" id="PS51253">
    <property type="entry name" value="HTH_CENPB"/>
    <property type="match status" value="1"/>
</dbReference>
<dbReference type="VEuPathDB" id="FungiDB:CPUR_08764"/>
<evidence type="ECO:0000256" key="2">
    <source>
        <dbReference type="SAM" id="MobiDB-lite"/>
    </source>
</evidence>
<keyword evidence="1" id="KW-0238">DNA-binding</keyword>
<sequence length="594" mass="68671">MATPLSRLAAPQHQRPGPKIAALATRQFMLSAPTTTIKRTYSTRRKIEVLLWLLHYRINDPEARDSEHYVQDGCRRPYVREASKWFQIPERTIHNWWTNRDSFEETRTNSPRPYWPELEERLWADFTARREEGHLVRTGWFRQRAQELFQELYPTVAHDFTFSEGWFNGFKRRWNIVPRRITKQASKLPAEYAAIASKFLRFIRRVSQPIMQHLLTRFPLSRIINFDETPIPFEYLDGVTYDTKGVHTVAGKTDRSGWSKRQATLILYIFADGVHRIKPTIIFHGCDGKKGKISKKEKQFYSDEVEVHYNSAAYNNEDLMCDWLNRHFRDRADSEPYLLVMDVATFHKTPKILALLKELNIVPAMIPPGCTGMLQPLDTAINAPFKTWLRNLTEIYVAKRVREEKESGKVPQPWSVSDKRVMTTHVVKDAIEILKDRSDMVKKAFLDVGISIKPDGSEDHLINIKDIRPDQIDWSGWQTENQNDIIQPEPSHDDVDFIEGPVPDGWSFTDQLLADDDYMPPSLPKSTKVKGKRKSLTGNSAPKRAQKVSQKKAKGKPTVDKENMSPEMIVPPENPSAVKRTVSDAKGKGVIHFR</sequence>
<dbReference type="Proteomes" id="UP000016801">
    <property type="component" value="Unassembled WGS sequence"/>
</dbReference>
<evidence type="ECO:0000313" key="5">
    <source>
        <dbReference type="Proteomes" id="UP000016801"/>
    </source>
</evidence>
<evidence type="ECO:0000259" key="3">
    <source>
        <dbReference type="PROSITE" id="PS51253"/>
    </source>
</evidence>
<dbReference type="InterPro" id="IPR004875">
    <property type="entry name" value="DDE_SF_endonuclease_dom"/>
</dbReference>
<feature type="compositionally biased region" description="Basic residues" evidence="2">
    <location>
        <begin position="544"/>
        <end position="555"/>
    </location>
</feature>
<dbReference type="eggNOG" id="KOG3105">
    <property type="taxonomic scope" value="Eukaryota"/>
</dbReference>
<proteinExistence type="predicted"/>
<dbReference type="STRING" id="1111077.M1WDI6"/>
<keyword evidence="5" id="KW-1185">Reference proteome</keyword>
<comment type="caution">
    <text evidence="4">The sequence shown here is derived from an EMBL/GenBank/DDBJ whole genome shotgun (WGS) entry which is preliminary data.</text>
</comment>
<gene>
    <name evidence="4" type="ORF">CPUR_08764</name>
</gene>
<dbReference type="Pfam" id="PF03184">
    <property type="entry name" value="DDE_1"/>
    <property type="match status" value="1"/>
</dbReference>
<dbReference type="GO" id="GO:0005634">
    <property type="term" value="C:nucleus"/>
    <property type="evidence" value="ECO:0007669"/>
    <property type="project" value="TreeGrafter"/>
</dbReference>
<dbReference type="SUPFAM" id="SSF46689">
    <property type="entry name" value="Homeodomain-like"/>
    <property type="match status" value="1"/>
</dbReference>
<name>M1WDI6_CLAP2</name>
<dbReference type="SMART" id="SM00674">
    <property type="entry name" value="CENPB"/>
    <property type="match status" value="1"/>
</dbReference>
<dbReference type="EMBL" id="CAGA01000125">
    <property type="protein sequence ID" value="CCE34825.1"/>
    <property type="molecule type" value="Genomic_DNA"/>
</dbReference>
<dbReference type="InterPro" id="IPR050863">
    <property type="entry name" value="CenT-Element_Derived"/>
</dbReference>
<dbReference type="PANTHER" id="PTHR19303">
    <property type="entry name" value="TRANSPOSON"/>
    <property type="match status" value="1"/>
</dbReference>
<evidence type="ECO:0000313" key="4">
    <source>
        <dbReference type="EMBL" id="CCE34825.1"/>
    </source>
</evidence>
<dbReference type="InterPro" id="IPR009057">
    <property type="entry name" value="Homeodomain-like_sf"/>
</dbReference>
<protein>
    <recommendedName>
        <fullName evidence="3">HTH CENPB-type domain-containing protein</fullName>
    </recommendedName>
</protein>
<dbReference type="PhylomeDB" id="M1WDI6"/>
<feature type="domain" description="HTH CENPB-type" evidence="3">
    <location>
        <begin position="106"/>
        <end position="180"/>
    </location>
</feature>
<dbReference type="Pfam" id="PF03221">
    <property type="entry name" value="HTH_Tnp_Tc5"/>
    <property type="match status" value="1"/>
</dbReference>
<dbReference type="HOGENOM" id="CLU_035169_0_0_1"/>
<dbReference type="AlphaFoldDB" id="M1WDI6"/>
<dbReference type="OrthoDB" id="5149061at2759"/>
<accession>M1WDI6</accession>
<evidence type="ECO:0000256" key="1">
    <source>
        <dbReference type="ARBA" id="ARBA00023125"/>
    </source>
</evidence>
<dbReference type="GO" id="GO:0003677">
    <property type="term" value="F:DNA binding"/>
    <property type="evidence" value="ECO:0007669"/>
    <property type="project" value="UniProtKB-KW"/>
</dbReference>
<feature type="region of interest" description="Disordered" evidence="2">
    <location>
        <begin position="517"/>
        <end position="594"/>
    </location>
</feature>
<dbReference type="InterPro" id="IPR006600">
    <property type="entry name" value="HTH_CenpB_DNA-bd_dom"/>
</dbReference>
<reference evidence="4 5" key="1">
    <citation type="journal article" date="2013" name="PLoS Genet.">
        <title>Plant-symbiotic fungi as chemical engineers: Multi-genome analysis of the Clavicipitaceae reveals dynamics of alkaloid loci.</title>
        <authorList>
            <person name="Schardl C.L."/>
            <person name="Young C.A."/>
            <person name="Hesse U."/>
            <person name="Amyotte S.G."/>
            <person name="Andreeva K."/>
            <person name="Calie P.J."/>
            <person name="Fleetwood D.J."/>
            <person name="Haws D.C."/>
            <person name="Moore N."/>
            <person name="Oeser B."/>
            <person name="Panaccione D.G."/>
            <person name="Schweri K.K."/>
            <person name="Voisey C.R."/>
            <person name="Farman M.L."/>
            <person name="Jaromczyk J.W."/>
            <person name="Roe B.A."/>
            <person name="O'Sullivan D.M."/>
            <person name="Scott B."/>
            <person name="Tudzynski P."/>
            <person name="An Z."/>
            <person name="Arnaoudova E.G."/>
            <person name="Bullock C.T."/>
            <person name="Charlton N.D."/>
            <person name="Chen L."/>
            <person name="Cox M."/>
            <person name="Dinkins R.D."/>
            <person name="Florea S."/>
            <person name="Glenn A.E."/>
            <person name="Gordon A."/>
            <person name="Gueldener U."/>
            <person name="Harris D.R."/>
            <person name="Hollin W."/>
            <person name="Jaromczyk J."/>
            <person name="Johnson R.D."/>
            <person name="Khan A.K."/>
            <person name="Leistner E."/>
            <person name="Leuchtmann A."/>
            <person name="Li C."/>
            <person name="Liu J."/>
            <person name="Liu J."/>
            <person name="Liu M."/>
            <person name="Mace W."/>
            <person name="Machado C."/>
            <person name="Nagabhyru P."/>
            <person name="Pan J."/>
            <person name="Schmid J."/>
            <person name="Sugawara K."/>
            <person name="Steiner U."/>
            <person name="Takach J.E."/>
            <person name="Tanaka E."/>
            <person name="Webb J.S."/>
            <person name="Wilson E.V."/>
            <person name="Wiseman J.L."/>
            <person name="Yoshida R."/>
            <person name="Zeng Z."/>
        </authorList>
    </citation>
    <scope>NUCLEOTIDE SEQUENCE [LARGE SCALE GENOMIC DNA]</scope>
    <source>
        <strain evidence="4 5">20.1</strain>
    </source>
</reference>
<organism evidence="4 5">
    <name type="scientific">Claviceps purpurea (strain 20.1)</name>
    <name type="common">Ergot fungus</name>
    <name type="synonym">Sphacelia segetum</name>
    <dbReference type="NCBI Taxonomy" id="1111077"/>
    <lineage>
        <taxon>Eukaryota</taxon>
        <taxon>Fungi</taxon>
        <taxon>Dikarya</taxon>
        <taxon>Ascomycota</taxon>
        <taxon>Pezizomycotina</taxon>
        <taxon>Sordariomycetes</taxon>
        <taxon>Hypocreomycetidae</taxon>
        <taxon>Hypocreales</taxon>
        <taxon>Clavicipitaceae</taxon>
        <taxon>Claviceps</taxon>
    </lineage>
</organism>
<dbReference type="Gene3D" id="1.10.10.60">
    <property type="entry name" value="Homeodomain-like"/>
    <property type="match status" value="1"/>
</dbReference>
<dbReference type="PANTHER" id="PTHR19303:SF73">
    <property type="entry name" value="PROTEIN PDC2"/>
    <property type="match status" value="1"/>
</dbReference>